<dbReference type="InterPro" id="IPR001806">
    <property type="entry name" value="Small_GTPase"/>
</dbReference>
<organism evidence="11 12">
    <name type="scientific">Naegleria lovaniensis</name>
    <name type="common">Amoeba</name>
    <dbReference type="NCBI Taxonomy" id="51637"/>
    <lineage>
        <taxon>Eukaryota</taxon>
        <taxon>Discoba</taxon>
        <taxon>Heterolobosea</taxon>
        <taxon>Tetramitia</taxon>
        <taxon>Eutetramitia</taxon>
        <taxon>Vahlkampfiidae</taxon>
        <taxon>Naegleria</taxon>
    </lineage>
</organism>
<keyword evidence="4" id="KW-0547">Nucleotide-binding</keyword>
<feature type="compositionally biased region" description="Low complexity" evidence="9">
    <location>
        <begin position="1327"/>
        <end position="1338"/>
    </location>
</feature>
<keyword evidence="6" id="KW-0067">ATP-binding</keyword>
<dbReference type="InterPro" id="IPR011009">
    <property type="entry name" value="Kinase-like_dom_sf"/>
</dbReference>
<keyword evidence="3" id="KW-0808">Transferase</keyword>
<dbReference type="EC" id="2.7.11.1" evidence="1"/>
<feature type="compositionally biased region" description="Acidic residues" evidence="9">
    <location>
        <begin position="21"/>
        <end position="72"/>
    </location>
</feature>
<feature type="region of interest" description="Disordered" evidence="9">
    <location>
        <begin position="289"/>
        <end position="310"/>
    </location>
</feature>
<comment type="catalytic activity">
    <reaction evidence="8">
        <text>L-seryl-[protein] + ATP = O-phospho-L-seryl-[protein] + ADP + H(+)</text>
        <dbReference type="Rhea" id="RHEA:17989"/>
        <dbReference type="Rhea" id="RHEA-COMP:9863"/>
        <dbReference type="Rhea" id="RHEA-COMP:11604"/>
        <dbReference type="ChEBI" id="CHEBI:15378"/>
        <dbReference type="ChEBI" id="CHEBI:29999"/>
        <dbReference type="ChEBI" id="CHEBI:30616"/>
        <dbReference type="ChEBI" id="CHEBI:83421"/>
        <dbReference type="ChEBI" id="CHEBI:456216"/>
        <dbReference type="EC" id="2.7.11.1"/>
    </reaction>
</comment>
<feature type="compositionally biased region" description="Low complexity" evidence="9">
    <location>
        <begin position="346"/>
        <end position="358"/>
    </location>
</feature>
<dbReference type="InterPro" id="IPR027417">
    <property type="entry name" value="P-loop_NTPase"/>
</dbReference>
<feature type="region of interest" description="Disordered" evidence="9">
    <location>
        <begin position="1323"/>
        <end position="1343"/>
    </location>
</feature>
<evidence type="ECO:0000256" key="6">
    <source>
        <dbReference type="ARBA" id="ARBA00022840"/>
    </source>
</evidence>
<feature type="domain" description="Protein kinase" evidence="10">
    <location>
        <begin position="887"/>
        <end position="1415"/>
    </location>
</feature>
<dbReference type="SUPFAM" id="SSF56112">
    <property type="entry name" value="Protein kinase-like (PK-like)"/>
    <property type="match status" value="1"/>
</dbReference>
<sequence>MSEDQQPLPDSNTQLNKSADVEDQEDSQVELVETDGNEDDEYEEDEYEEEEDGEYVDDEDGDEDEDGNDQQDDATPTVIRRTSNSARKSSEANNSSQQQILQTSERAKASLIQRLFSSTRNTNTSSKSSKKNKQNKKAKTLLNHPLRHWVFQEHKAFETVFISPKVTSSKISKNKIEPSNNLASEQDDEAPLPQRLPSSPPIVITSSNTVIASERKSTTPRTTSKPQEEVIIIEDDGGEGGNTNSEPKVLKEELSFYQRWFNFSKPSTNATTTINAHVAIHSENTPKLVETTESNNNPITSQEDPRKSEVNRNVKSYKIAILGEDIYESLIASEFLIDNMPPPNFVSSSQQPNVASSSIASPTNDQSERRISESHGSMKQLFDFQGQQHELELFFYDIYDQFVNIMDQCLKECDGFLIVYNVCDRNTFNQIDLLYEKLYKAKQGGTIALVLVGVESSPTFNSRRSFERRNSLLSTGNMMDGTQSYYLRPSICSNNVNNNSQSLAPGSGNINTVSSQNKDIGTEPGTAVLEPRGSVTSSSYVSGAVATNNSVILRTATSLPSTERTVSKREGLKKALEYYVPYIEMHGTELTQFRKQKIREIFHELLKEITYGGNLRFSAVKPKTIEVSESAIMSDNGNVDEQQGVIMNHGEAPSEPTQPSGLFQSLKLLFNSLNVNGYCLTQPIGSENELRQIEFLIDHFESHQVTCQVIEACLKRFDFRNVKMKLRQKIIPKNVQQILSFLFDIPLSKMSVLQSLIQGETNQIEINERLVFAIFIATYAKHLYTEQNYELYDRTFMVTLEEEWYFVNNLSQIFQEVKKKYKDYTTLDSFVEDQVIRMVEWMEKRIRLRRGNEIEMLMKFLLLSVTSQDDHYGFEKRVKPYVLGSRYLVLKKMSSNHNGRLYKAVKVKASRLCTLKQLANISKADLFEIGSGIESGILFDKHENVMTFNDYTIRRYLANKFEVFIEIPFMNGGNLERKIDQSIKKNKYINYIEVLDIALQSARGLNHLHERGIVFPTLKAEKILLSYNSDEKSKKSQQRIDGGNTPSTSSSFKYGRMDEKFSEIPVIDNYIKKELSKYGKSKMMPSSSKMSENNTASQSGSNSQLKSLIIKALEDSTSILEEDFQSNLNCKLTDWFKPWDFTTNDYVIKNRKVMDTYSQNKNKRPGHDFEDVSFSVPTSHSSLRKQMALNEISSNNSTIYCGDIETYLDQKDDIFRLGCVFYQLITRETFLKMGPLNAPQKPYVEPPSQSNRSSVTTNTVVVNNGTNNSHSEKQTMSFSRQDFGMLSIDESVALNEALAHQIIASKIHMSLLKSEAIPILHSTVPQTGSEMSPSTSSSGEHDERSVLLHQHNLDSQTNQQTGSSVAVNAAGSTSSKALCSRSNEKLLITLIQSMLKKNPTQRPSLARVILILEVLIKYSDIGDEILAVLMPNENHSERSSRPNRAMYNDMSYTISPQSTSPSSVTPITTSKASANLVHQPGRLLYQYPQCHQ</sequence>
<dbReference type="PROSITE" id="PS51421">
    <property type="entry name" value="RAS"/>
    <property type="match status" value="1"/>
</dbReference>
<evidence type="ECO:0000256" key="2">
    <source>
        <dbReference type="ARBA" id="ARBA00022527"/>
    </source>
</evidence>
<feature type="compositionally biased region" description="Polar residues" evidence="9">
    <location>
        <begin position="291"/>
        <end position="302"/>
    </location>
</feature>
<keyword evidence="5" id="KW-0418">Kinase</keyword>
<dbReference type="GO" id="GO:0004674">
    <property type="term" value="F:protein serine/threonine kinase activity"/>
    <property type="evidence" value="ECO:0007669"/>
    <property type="project" value="UniProtKB-KW"/>
</dbReference>
<feature type="compositionally biased region" description="Polar residues" evidence="9">
    <location>
        <begin position="1092"/>
        <end position="1101"/>
    </location>
</feature>
<evidence type="ECO:0000313" key="12">
    <source>
        <dbReference type="Proteomes" id="UP000816034"/>
    </source>
</evidence>
<evidence type="ECO:0000256" key="8">
    <source>
        <dbReference type="ARBA" id="ARBA00048679"/>
    </source>
</evidence>
<comment type="catalytic activity">
    <reaction evidence="7">
        <text>L-threonyl-[protein] + ATP = O-phospho-L-threonyl-[protein] + ADP + H(+)</text>
        <dbReference type="Rhea" id="RHEA:46608"/>
        <dbReference type="Rhea" id="RHEA-COMP:11060"/>
        <dbReference type="Rhea" id="RHEA-COMP:11605"/>
        <dbReference type="ChEBI" id="CHEBI:15378"/>
        <dbReference type="ChEBI" id="CHEBI:30013"/>
        <dbReference type="ChEBI" id="CHEBI:30616"/>
        <dbReference type="ChEBI" id="CHEBI:61977"/>
        <dbReference type="ChEBI" id="CHEBI:456216"/>
        <dbReference type="EC" id="2.7.11.1"/>
    </reaction>
</comment>
<feature type="compositionally biased region" description="Low complexity" evidence="9">
    <location>
        <begin position="117"/>
        <end position="127"/>
    </location>
</feature>
<dbReference type="Gene3D" id="1.10.510.10">
    <property type="entry name" value="Transferase(Phosphotransferase) domain 1"/>
    <property type="match status" value="2"/>
</dbReference>
<evidence type="ECO:0000256" key="4">
    <source>
        <dbReference type="ARBA" id="ARBA00022741"/>
    </source>
</evidence>
<keyword evidence="12" id="KW-1185">Reference proteome</keyword>
<evidence type="ECO:0000259" key="10">
    <source>
        <dbReference type="PROSITE" id="PS50011"/>
    </source>
</evidence>
<dbReference type="GO" id="GO:0005525">
    <property type="term" value="F:GTP binding"/>
    <property type="evidence" value="ECO:0007669"/>
    <property type="project" value="InterPro"/>
</dbReference>
<dbReference type="GeneID" id="68092549"/>
<keyword evidence="2" id="KW-0723">Serine/threonine-protein kinase</keyword>
<accession>A0AA88GZT5</accession>
<dbReference type="PROSITE" id="PS50011">
    <property type="entry name" value="PROTEIN_KINASE_DOM"/>
    <property type="match status" value="1"/>
</dbReference>
<dbReference type="InterPro" id="IPR000719">
    <property type="entry name" value="Prot_kinase_dom"/>
</dbReference>
<feature type="compositionally biased region" description="Polar residues" evidence="9">
    <location>
        <begin position="1"/>
        <end position="17"/>
    </location>
</feature>
<feature type="compositionally biased region" description="Basic residues" evidence="9">
    <location>
        <begin position="128"/>
        <end position="139"/>
    </location>
</feature>
<evidence type="ECO:0000313" key="11">
    <source>
        <dbReference type="EMBL" id="KAG2388648.1"/>
    </source>
</evidence>
<dbReference type="GO" id="GO:0003924">
    <property type="term" value="F:GTPase activity"/>
    <property type="evidence" value="ECO:0007669"/>
    <property type="project" value="InterPro"/>
</dbReference>
<evidence type="ECO:0000256" key="5">
    <source>
        <dbReference type="ARBA" id="ARBA00022777"/>
    </source>
</evidence>
<proteinExistence type="predicted"/>
<protein>
    <recommendedName>
        <fullName evidence="1">non-specific serine/threonine protein kinase</fullName>
        <ecNumber evidence="1">2.7.11.1</ecNumber>
    </recommendedName>
</protein>
<dbReference type="PANTHER" id="PTHR45998:SF2">
    <property type="entry name" value="SERINE_THREONINE-PROTEIN KINASE 16"/>
    <property type="match status" value="1"/>
</dbReference>
<feature type="region of interest" description="Disordered" evidence="9">
    <location>
        <begin position="346"/>
        <end position="372"/>
    </location>
</feature>
<dbReference type="Pfam" id="PF00071">
    <property type="entry name" value="Ras"/>
    <property type="match status" value="1"/>
</dbReference>
<dbReference type="GO" id="GO:0005737">
    <property type="term" value="C:cytoplasm"/>
    <property type="evidence" value="ECO:0007669"/>
    <property type="project" value="TreeGrafter"/>
</dbReference>
<evidence type="ECO:0000256" key="3">
    <source>
        <dbReference type="ARBA" id="ARBA00022679"/>
    </source>
</evidence>
<dbReference type="EMBL" id="PYSW02000009">
    <property type="protein sequence ID" value="KAG2388648.1"/>
    <property type="molecule type" value="Genomic_DNA"/>
</dbReference>
<dbReference type="InterPro" id="IPR052239">
    <property type="entry name" value="Ser/Thr-specific_kinases"/>
</dbReference>
<reference evidence="11 12" key="1">
    <citation type="journal article" date="2018" name="BMC Genomics">
        <title>The genome of Naegleria lovaniensis, the basis for a comparative approach to unravel pathogenicity factors of the human pathogenic amoeba N. fowleri.</title>
        <authorList>
            <person name="Liechti N."/>
            <person name="Schurch N."/>
            <person name="Bruggmann R."/>
            <person name="Wittwer M."/>
        </authorList>
    </citation>
    <scope>NUCLEOTIDE SEQUENCE [LARGE SCALE GENOMIC DNA]</scope>
    <source>
        <strain evidence="11 12">ATCC 30569</strain>
    </source>
</reference>
<feature type="compositionally biased region" description="Polar residues" evidence="9">
    <location>
        <begin position="80"/>
        <end position="104"/>
    </location>
</feature>
<feature type="region of interest" description="Disordered" evidence="9">
    <location>
        <begin position="1"/>
        <end position="142"/>
    </location>
</feature>
<dbReference type="SMART" id="SM00220">
    <property type="entry name" value="S_TKc"/>
    <property type="match status" value="1"/>
</dbReference>
<dbReference type="SMART" id="SM00173">
    <property type="entry name" value="RAS"/>
    <property type="match status" value="1"/>
</dbReference>
<dbReference type="Gene3D" id="3.40.50.300">
    <property type="entry name" value="P-loop containing nucleotide triphosphate hydrolases"/>
    <property type="match status" value="1"/>
</dbReference>
<dbReference type="SUPFAM" id="SSF52540">
    <property type="entry name" value="P-loop containing nucleoside triphosphate hydrolases"/>
    <property type="match status" value="1"/>
</dbReference>
<feature type="region of interest" description="Disordered" evidence="9">
    <location>
        <begin position="1081"/>
        <end position="1101"/>
    </location>
</feature>
<feature type="compositionally biased region" description="Low complexity" evidence="9">
    <location>
        <begin position="1081"/>
        <end position="1091"/>
    </location>
</feature>
<feature type="compositionally biased region" description="Polar residues" evidence="9">
    <location>
        <begin position="168"/>
        <end position="184"/>
    </location>
</feature>
<evidence type="ECO:0000256" key="7">
    <source>
        <dbReference type="ARBA" id="ARBA00047899"/>
    </source>
</evidence>
<dbReference type="Proteomes" id="UP000816034">
    <property type="component" value="Unassembled WGS sequence"/>
</dbReference>
<evidence type="ECO:0000256" key="1">
    <source>
        <dbReference type="ARBA" id="ARBA00012513"/>
    </source>
</evidence>
<comment type="caution">
    <text evidence="11">The sequence shown here is derived from an EMBL/GenBank/DDBJ whole genome shotgun (WGS) entry which is preliminary data.</text>
</comment>
<name>A0AA88GZT5_NAELO</name>
<feature type="region of interest" description="Disordered" evidence="9">
    <location>
        <begin position="168"/>
        <end position="202"/>
    </location>
</feature>
<dbReference type="PANTHER" id="PTHR45998">
    <property type="entry name" value="SERINE/THREONINE-PROTEIN KINASE 16"/>
    <property type="match status" value="1"/>
</dbReference>
<dbReference type="RefSeq" id="XP_044552640.1">
    <property type="nucleotide sequence ID" value="XM_044698804.1"/>
</dbReference>
<evidence type="ECO:0000256" key="9">
    <source>
        <dbReference type="SAM" id="MobiDB-lite"/>
    </source>
</evidence>
<gene>
    <name evidence="11" type="ORF">C9374_000087</name>
</gene>
<dbReference type="GO" id="GO:0005524">
    <property type="term" value="F:ATP binding"/>
    <property type="evidence" value="ECO:0007669"/>
    <property type="project" value="UniProtKB-KW"/>
</dbReference>